<comment type="caution">
    <text evidence="2">The sequence shown here is derived from an EMBL/GenBank/DDBJ whole genome shotgun (WGS) entry which is preliminary data.</text>
</comment>
<evidence type="ECO:0000256" key="1">
    <source>
        <dbReference type="SAM" id="SignalP"/>
    </source>
</evidence>
<name>A0AAW1QKG0_9CHLO</name>
<dbReference type="AlphaFoldDB" id="A0AAW1QKG0"/>
<evidence type="ECO:0000313" key="2">
    <source>
        <dbReference type="EMBL" id="KAK9821586.1"/>
    </source>
</evidence>
<dbReference type="EMBL" id="JALJOU010000099">
    <property type="protein sequence ID" value="KAK9821586.1"/>
    <property type="molecule type" value="Genomic_DNA"/>
</dbReference>
<gene>
    <name evidence="2" type="ORF">WJX81_000747</name>
</gene>
<keyword evidence="1" id="KW-0732">Signal</keyword>
<sequence length="602" mass="58328">MLGRPCLVHLQLVLALLSYVRVSAVNSSATTTAEVWKGVGFASAHSGNETSSVLCTPLRSTQNVTLYDAASTQTLTSICTLAQAPRMPLQAGIGGAAAQLAVSAATVAVNVESLAVSTSAAALQQTCEPAGIVAGADISAQCVGPMYVLEMSGGECMEDAASGRVACSQPAVTITKRAGGCNLPYTGPSLVQDASCSSSRAVMGSAASGVFVASNTLDVQAIFQLPDLLSPDFAFFGGTANASAAATTSTTANESAGAASSDLGPAAGPSPAASVHMGSLAGAAAPAVGSQAAVQAAVSTSAALWAGVGFASVQAGNATASVLCTPLRRNQSASALDTASGQQLLTTCSVTDVVQEFVAGLPNEAAAAGAYLRHQAGVASGLASEAAATASAAAAAVLADAAALGSSVAASLSDGASGLGRDAEAAAAAAISGAAHAAARVAAGQLPSSPFAALQLGGALAQVAATFSGSLSGVKLPAATACAPALLLTSAAVPSQCTGPVYTLEVSGGQCKEDAHSGHVTCTQPAVMLTKAAGGCSFAYTGPSVMQDASCVSSTTFGAPASGTLLASNTLDVAASFQVPDPLSPDFMPFSAPVLLHSAHTL</sequence>
<proteinExistence type="predicted"/>
<dbReference type="Proteomes" id="UP001445335">
    <property type="component" value="Unassembled WGS sequence"/>
</dbReference>
<accession>A0AAW1QKG0</accession>
<evidence type="ECO:0000313" key="3">
    <source>
        <dbReference type="Proteomes" id="UP001445335"/>
    </source>
</evidence>
<protein>
    <submittedName>
        <fullName evidence="2">Uncharacterized protein</fullName>
    </submittedName>
</protein>
<feature type="chain" id="PRO_5043665542" evidence="1">
    <location>
        <begin position="25"/>
        <end position="602"/>
    </location>
</feature>
<feature type="signal peptide" evidence="1">
    <location>
        <begin position="1"/>
        <end position="24"/>
    </location>
</feature>
<reference evidence="2 3" key="1">
    <citation type="journal article" date="2024" name="Nat. Commun.">
        <title>Phylogenomics reveals the evolutionary origins of lichenization in chlorophyte algae.</title>
        <authorList>
            <person name="Puginier C."/>
            <person name="Libourel C."/>
            <person name="Otte J."/>
            <person name="Skaloud P."/>
            <person name="Haon M."/>
            <person name="Grisel S."/>
            <person name="Petersen M."/>
            <person name="Berrin J.G."/>
            <person name="Delaux P.M."/>
            <person name="Dal Grande F."/>
            <person name="Keller J."/>
        </authorList>
    </citation>
    <scope>NUCLEOTIDE SEQUENCE [LARGE SCALE GENOMIC DNA]</scope>
    <source>
        <strain evidence="2 3">SAG 245.80</strain>
    </source>
</reference>
<keyword evidence="3" id="KW-1185">Reference proteome</keyword>
<organism evidence="2 3">
    <name type="scientific">Elliptochloris bilobata</name>
    <dbReference type="NCBI Taxonomy" id="381761"/>
    <lineage>
        <taxon>Eukaryota</taxon>
        <taxon>Viridiplantae</taxon>
        <taxon>Chlorophyta</taxon>
        <taxon>core chlorophytes</taxon>
        <taxon>Trebouxiophyceae</taxon>
        <taxon>Trebouxiophyceae incertae sedis</taxon>
        <taxon>Elliptochloris clade</taxon>
        <taxon>Elliptochloris</taxon>
    </lineage>
</organism>